<dbReference type="EMBL" id="CAJOBE010055665">
    <property type="protein sequence ID" value="CAF4371109.1"/>
    <property type="molecule type" value="Genomic_DNA"/>
</dbReference>
<dbReference type="AlphaFoldDB" id="A0A820MCT9"/>
<accession>A0A820MCT9</accession>
<evidence type="ECO:0000313" key="1">
    <source>
        <dbReference type="EMBL" id="CAF4371109.1"/>
    </source>
</evidence>
<evidence type="ECO:0000313" key="2">
    <source>
        <dbReference type="Proteomes" id="UP000663874"/>
    </source>
</evidence>
<comment type="caution">
    <text evidence="1">The sequence shown here is derived from an EMBL/GenBank/DDBJ whole genome shotgun (WGS) entry which is preliminary data.</text>
</comment>
<organism evidence="1 2">
    <name type="scientific">Rotaria sordida</name>
    <dbReference type="NCBI Taxonomy" id="392033"/>
    <lineage>
        <taxon>Eukaryota</taxon>
        <taxon>Metazoa</taxon>
        <taxon>Spiralia</taxon>
        <taxon>Gnathifera</taxon>
        <taxon>Rotifera</taxon>
        <taxon>Eurotatoria</taxon>
        <taxon>Bdelloidea</taxon>
        <taxon>Philodinida</taxon>
        <taxon>Philodinidae</taxon>
        <taxon>Rotaria</taxon>
    </lineage>
</organism>
<proteinExistence type="predicted"/>
<reference evidence="1" key="1">
    <citation type="submission" date="2021-02" db="EMBL/GenBank/DDBJ databases">
        <authorList>
            <person name="Nowell W R."/>
        </authorList>
    </citation>
    <scope>NUCLEOTIDE SEQUENCE</scope>
</reference>
<dbReference type="Proteomes" id="UP000663874">
    <property type="component" value="Unassembled WGS sequence"/>
</dbReference>
<sequence length="130" mass="15798">NNDRIKIIKEAKRIWLNIAFYAYEVNLQKYDHQYRSIWFELQSRLFNDTTVNGNVIFNHFNEYMTSQINKLKSDIRHNLTSYRHILLQNRQRSVSSKNTIRVSPEPYLDLLENPFNEPEWNYLCLLRMAL</sequence>
<gene>
    <name evidence="1" type="ORF">FNK824_LOCUS42994</name>
</gene>
<name>A0A820MCT9_9BILA</name>
<feature type="non-terminal residue" evidence="1">
    <location>
        <position position="1"/>
    </location>
</feature>
<protein>
    <submittedName>
        <fullName evidence="1">Uncharacterized protein</fullName>
    </submittedName>
</protein>